<proteinExistence type="predicted"/>
<keyword evidence="1" id="KW-0175">Coiled coil</keyword>
<evidence type="ECO:0000256" key="1">
    <source>
        <dbReference type="SAM" id="Coils"/>
    </source>
</evidence>
<gene>
    <name evidence="2" type="ORF">SDC9_116511</name>
</gene>
<organism evidence="2">
    <name type="scientific">bioreactor metagenome</name>
    <dbReference type="NCBI Taxonomy" id="1076179"/>
    <lineage>
        <taxon>unclassified sequences</taxon>
        <taxon>metagenomes</taxon>
        <taxon>ecological metagenomes</taxon>
    </lineage>
</organism>
<dbReference type="EMBL" id="VSSQ01022951">
    <property type="protein sequence ID" value="MPM69564.1"/>
    <property type="molecule type" value="Genomic_DNA"/>
</dbReference>
<name>A0A645C6J0_9ZZZZ</name>
<evidence type="ECO:0000313" key="2">
    <source>
        <dbReference type="EMBL" id="MPM69564.1"/>
    </source>
</evidence>
<reference evidence="2" key="1">
    <citation type="submission" date="2019-08" db="EMBL/GenBank/DDBJ databases">
        <authorList>
            <person name="Kucharzyk K."/>
            <person name="Murdoch R.W."/>
            <person name="Higgins S."/>
            <person name="Loffler F."/>
        </authorList>
    </citation>
    <scope>NUCLEOTIDE SEQUENCE</scope>
</reference>
<accession>A0A645C6J0</accession>
<protein>
    <submittedName>
        <fullName evidence="2">Uncharacterized protein</fullName>
    </submittedName>
</protein>
<sequence length="61" mass="7535">MMKKEAKNMNQQEVLDRLREDLQIPFFQGKIEDKEYTEADYQQLKKNLEDYFDNYVRNVEN</sequence>
<dbReference type="AlphaFoldDB" id="A0A645C6J0"/>
<comment type="caution">
    <text evidence="2">The sequence shown here is derived from an EMBL/GenBank/DDBJ whole genome shotgun (WGS) entry which is preliminary data.</text>
</comment>
<feature type="coiled-coil region" evidence="1">
    <location>
        <begin position="1"/>
        <end position="54"/>
    </location>
</feature>